<dbReference type="HOGENOM" id="CLU_213812_0_0_7"/>
<reference evidence="1 2" key="1">
    <citation type="journal article" date="2006" name="PLoS Genet.">
        <title>Who ate whom? Adaptive Helicobacter genomic changes that accompanied a host jump from early humans to large felines.</title>
        <authorList>
            <person name="Eppinger M."/>
            <person name="Baar C."/>
            <person name="Linz B."/>
            <person name="Raddatz G."/>
            <person name="Lanz C."/>
            <person name="Keller H."/>
            <person name="Morelli G."/>
            <person name="Gressmann H."/>
            <person name="Achtman M."/>
            <person name="Schuster S.C."/>
        </authorList>
    </citation>
    <scope>NUCLEOTIDE SEQUENCE [LARGE SCALE GENOMIC DNA]</scope>
    <source>
        <strain evidence="1 2">Sheeba</strain>
    </source>
</reference>
<evidence type="ECO:0000313" key="2">
    <source>
        <dbReference type="Proteomes" id="UP000000775"/>
    </source>
</evidence>
<organism evidence="1 2">
    <name type="scientific">Helicobacter acinonychis (strain Sheeba)</name>
    <dbReference type="NCBI Taxonomy" id="382638"/>
    <lineage>
        <taxon>Bacteria</taxon>
        <taxon>Pseudomonadati</taxon>
        <taxon>Campylobacterota</taxon>
        <taxon>Epsilonproteobacteria</taxon>
        <taxon>Campylobacterales</taxon>
        <taxon>Helicobacteraceae</taxon>
        <taxon>Helicobacter</taxon>
    </lineage>
</organism>
<dbReference type="AlphaFoldDB" id="Q17XF3"/>
<evidence type="ECO:0000313" key="1">
    <source>
        <dbReference type="EMBL" id="CAJ99673.1"/>
    </source>
</evidence>
<proteinExistence type="predicted"/>
<protein>
    <submittedName>
        <fullName evidence="1">Uncharacterized protein</fullName>
    </submittedName>
</protein>
<sequence length="41" mass="4855">MQNSAKDIILIALQILKERLFTHKNEIFFCSRNSCIQAFRI</sequence>
<dbReference type="KEGG" id="hac:Hac_0894"/>
<keyword evidence="2" id="KW-1185">Reference proteome</keyword>
<name>Q17XF3_HELAH</name>
<dbReference type="EMBL" id="AM260522">
    <property type="protein sequence ID" value="CAJ99673.1"/>
    <property type="molecule type" value="Genomic_DNA"/>
</dbReference>
<dbReference type="Proteomes" id="UP000000775">
    <property type="component" value="Chromosome"/>
</dbReference>
<gene>
    <name evidence="1" type="ordered locus">Hac_0894</name>
</gene>
<accession>Q17XF3</accession>